<proteinExistence type="predicted"/>
<organism evidence="2 3">
    <name type="scientific">Dendrobium nobile</name>
    <name type="common">Orchid</name>
    <dbReference type="NCBI Taxonomy" id="94219"/>
    <lineage>
        <taxon>Eukaryota</taxon>
        <taxon>Viridiplantae</taxon>
        <taxon>Streptophyta</taxon>
        <taxon>Embryophyta</taxon>
        <taxon>Tracheophyta</taxon>
        <taxon>Spermatophyta</taxon>
        <taxon>Magnoliopsida</taxon>
        <taxon>Liliopsida</taxon>
        <taxon>Asparagales</taxon>
        <taxon>Orchidaceae</taxon>
        <taxon>Epidendroideae</taxon>
        <taxon>Malaxideae</taxon>
        <taxon>Dendrobiinae</taxon>
        <taxon>Dendrobium</taxon>
    </lineage>
</organism>
<evidence type="ECO:0000256" key="1">
    <source>
        <dbReference type="SAM" id="MobiDB-lite"/>
    </source>
</evidence>
<reference evidence="2" key="1">
    <citation type="journal article" date="2022" name="Front. Genet.">
        <title>Chromosome-Scale Assembly of the Dendrobium nobile Genome Provides Insights Into the Molecular Mechanism of the Biosynthesis of the Medicinal Active Ingredient of Dendrobium.</title>
        <authorList>
            <person name="Xu Q."/>
            <person name="Niu S.-C."/>
            <person name="Li K.-L."/>
            <person name="Zheng P.-J."/>
            <person name="Zhang X.-J."/>
            <person name="Jia Y."/>
            <person name="Liu Y."/>
            <person name="Niu Y.-X."/>
            <person name="Yu L.-H."/>
            <person name="Chen D.-F."/>
            <person name="Zhang G.-Q."/>
        </authorList>
    </citation>
    <scope>NUCLEOTIDE SEQUENCE</scope>
    <source>
        <tissue evidence="2">Leaf</tissue>
    </source>
</reference>
<dbReference type="EMBL" id="JAGYWB010000016">
    <property type="protein sequence ID" value="KAI0495660.1"/>
    <property type="molecule type" value="Genomic_DNA"/>
</dbReference>
<name>A0A8T3AHQ8_DENNO</name>
<dbReference type="Proteomes" id="UP000829196">
    <property type="component" value="Unassembled WGS sequence"/>
</dbReference>
<dbReference type="AlphaFoldDB" id="A0A8T3AHQ8"/>
<sequence length="75" mass="8306">MRGSGWNDEYFLEFGVLFCKFNFILVYDNALGGRAWPGKRGRFKSSGSGGSNETEGIGGSRFDWPSVITCSEDKL</sequence>
<comment type="caution">
    <text evidence="2">The sequence shown here is derived from an EMBL/GenBank/DDBJ whole genome shotgun (WGS) entry which is preliminary data.</text>
</comment>
<accession>A0A8T3AHQ8</accession>
<feature type="region of interest" description="Disordered" evidence="1">
    <location>
        <begin position="41"/>
        <end position="60"/>
    </location>
</feature>
<protein>
    <submittedName>
        <fullName evidence="2">Uncharacterized protein</fullName>
    </submittedName>
</protein>
<evidence type="ECO:0000313" key="3">
    <source>
        <dbReference type="Proteomes" id="UP000829196"/>
    </source>
</evidence>
<keyword evidence="3" id="KW-1185">Reference proteome</keyword>
<evidence type="ECO:0000313" key="2">
    <source>
        <dbReference type="EMBL" id="KAI0495660.1"/>
    </source>
</evidence>
<gene>
    <name evidence="2" type="ORF">KFK09_021963</name>
</gene>